<dbReference type="Proteomes" id="UP000184267">
    <property type="component" value="Unassembled WGS sequence"/>
</dbReference>
<evidence type="ECO:0000313" key="2">
    <source>
        <dbReference type="Proteomes" id="UP000184267"/>
    </source>
</evidence>
<name>A0A1M2V5W4_TRAPU</name>
<reference evidence="1 2" key="1">
    <citation type="submission" date="2016-10" db="EMBL/GenBank/DDBJ databases">
        <title>Genome sequence of the basidiomycete white-rot fungus Trametes pubescens.</title>
        <authorList>
            <person name="Makela M.R."/>
            <person name="Granchi Z."/>
            <person name="Peng M."/>
            <person name="De Vries R.P."/>
            <person name="Grigoriev I."/>
            <person name="Riley R."/>
            <person name="Hilden K."/>
        </authorList>
    </citation>
    <scope>NUCLEOTIDE SEQUENCE [LARGE SCALE GENOMIC DNA]</scope>
    <source>
        <strain evidence="1 2">FBCC735</strain>
    </source>
</reference>
<comment type="caution">
    <text evidence="1">The sequence shown here is derived from an EMBL/GenBank/DDBJ whole genome shotgun (WGS) entry which is preliminary data.</text>
</comment>
<accession>A0A1M2V5W4</accession>
<organism evidence="1 2">
    <name type="scientific">Trametes pubescens</name>
    <name type="common">White-rot fungus</name>
    <dbReference type="NCBI Taxonomy" id="154538"/>
    <lineage>
        <taxon>Eukaryota</taxon>
        <taxon>Fungi</taxon>
        <taxon>Dikarya</taxon>
        <taxon>Basidiomycota</taxon>
        <taxon>Agaricomycotina</taxon>
        <taxon>Agaricomycetes</taxon>
        <taxon>Polyporales</taxon>
        <taxon>Polyporaceae</taxon>
        <taxon>Trametes</taxon>
    </lineage>
</organism>
<keyword evidence="2" id="KW-1185">Reference proteome</keyword>
<sequence>MYVRGWYIAGKKGRTRVKMPSSIPKTAALKTSAVMNVDVDALVAFDALVEDLKGVSECAYSRLRERCGGALT</sequence>
<dbReference type="AlphaFoldDB" id="A0A1M2V5W4"/>
<protein>
    <submittedName>
        <fullName evidence="1">Uncharacterized protein</fullName>
    </submittedName>
</protein>
<proteinExistence type="predicted"/>
<dbReference type="EMBL" id="MNAD01001639">
    <property type="protein sequence ID" value="OJT02988.1"/>
    <property type="molecule type" value="Genomic_DNA"/>
</dbReference>
<gene>
    <name evidence="1" type="ORF">TRAPUB_6467</name>
</gene>
<evidence type="ECO:0000313" key="1">
    <source>
        <dbReference type="EMBL" id="OJT02988.1"/>
    </source>
</evidence>